<dbReference type="Gramene" id="XM_028342067.1">
    <property type="protein sequence ID" value="XP_028197868.1"/>
    <property type="gene ID" value="LOC114382562"/>
</dbReference>
<evidence type="ECO:0000256" key="2">
    <source>
        <dbReference type="ARBA" id="ARBA00023054"/>
    </source>
</evidence>
<comment type="caution">
    <text evidence="5">The sequence shown here is derived from an EMBL/GenBank/DDBJ whole genome shotgun (WGS) entry which is preliminary data.</text>
</comment>
<dbReference type="Gramene" id="XM_028342068.1">
    <property type="protein sequence ID" value="XP_028197869.1"/>
    <property type="gene ID" value="LOC114382562"/>
</dbReference>
<comment type="similarity">
    <text evidence="1">Belongs to the FPP family.</text>
</comment>
<feature type="region of interest" description="Disordered" evidence="4">
    <location>
        <begin position="966"/>
        <end position="1010"/>
    </location>
</feature>
<keyword evidence="7" id="KW-1185">Reference proteome</keyword>
<evidence type="ECO:0000256" key="4">
    <source>
        <dbReference type="SAM" id="MobiDB-lite"/>
    </source>
</evidence>
<feature type="coiled-coil region" evidence="3">
    <location>
        <begin position="228"/>
        <end position="255"/>
    </location>
</feature>
<evidence type="ECO:0000256" key="3">
    <source>
        <dbReference type="SAM" id="Coils"/>
    </source>
</evidence>
<evidence type="ECO:0000313" key="7">
    <source>
        <dbReference type="Proteomes" id="UP000289340"/>
    </source>
</evidence>
<dbReference type="Gramene" id="XM_028342069.1">
    <property type="protein sequence ID" value="XP_028197870.1"/>
    <property type="gene ID" value="LOC114382562"/>
</dbReference>
<feature type="compositionally biased region" description="Basic and acidic residues" evidence="4">
    <location>
        <begin position="44"/>
        <end position="59"/>
    </location>
</feature>
<feature type="compositionally biased region" description="Polar residues" evidence="4">
    <location>
        <begin position="60"/>
        <end position="72"/>
    </location>
</feature>
<dbReference type="PANTHER" id="PTHR31580:SF5">
    <property type="entry name" value="FILAMENT-LIKE PLANT PROTEIN 1-RELATED"/>
    <property type="match status" value="1"/>
</dbReference>
<accession>A0A445HCP4</accession>
<proteinExistence type="inferred from homology"/>
<feature type="coiled-coil region" evidence="3">
    <location>
        <begin position="452"/>
        <end position="884"/>
    </location>
</feature>
<keyword evidence="2 3" id="KW-0175">Coiled coil</keyword>
<protein>
    <submittedName>
        <fullName evidence="5">Filament-like plant protein isoform A</fullName>
    </submittedName>
    <submittedName>
        <fullName evidence="6">Filament-like plant protein isoform B</fullName>
    </submittedName>
</protein>
<dbReference type="PANTHER" id="PTHR31580">
    <property type="entry name" value="FILAMENT-LIKE PLANT PROTEIN 4"/>
    <property type="match status" value="1"/>
</dbReference>
<organism evidence="5 7">
    <name type="scientific">Glycine soja</name>
    <name type="common">Wild soybean</name>
    <dbReference type="NCBI Taxonomy" id="3848"/>
    <lineage>
        <taxon>Eukaryota</taxon>
        <taxon>Viridiplantae</taxon>
        <taxon>Streptophyta</taxon>
        <taxon>Embryophyta</taxon>
        <taxon>Tracheophyta</taxon>
        <taxon>Spermatophyta</taxon>
        <taxon>Magnoliopsida</taxon>
        <taxon>eudicotyledons</taxon>
        <taxon>Gunneridae</taxon>
        <taxon>Pentapetalae</taxon>
        <taxon>rosids</taxon>
        <taxon>fabids</taxon>
        <taxon>Fabales</taxon>
        <taxon>Fabaceae</taxon>
        <taxon>Papilionoideae</taxon>
        <taxon>50 kb inversion clade</taxon>
        <taxon>NPAAA clade</taxon>
        <taxon>indigoferoid/millettioid clade</taxon>
        <taxon>Phaseoleae</taxon>
        <taxon>Glycine</taxon>
        <taxon>Glycine subgen. Soja</taxon>
    </lineage>
</organism>
<sequence>MPFSFEANVRLLDPMMDKTRWLWKRKSSDKSSGETESSGSVSSHSERYSDEQEALKESPSRSNHSPDVTSKATGYAEDVNHSSFINEQLPEEVTSKSLPAAGIASDGSSENDENGENENIIDVKEGDLNDGLRNMSEKLSAALVNANAKEDLVKQHAKVAEEAIAGWEKAENEVAVLKKQLDTVILRNSVLEDRVTHLDGALKECVRQLRQTREEQEENIYDAVGKKTQELESAKIKLENKLTELQNKLDASEAKSSSIDFDMCQKVEYLEKENLALRHEILVQSEELEIRTIERDLSTKAAETASKQHLESIKKVAKLEAECRRLRSMASRTSLSNDHKSIVQSSFSVESLTDSLSDSADRLTAVETEANKINGSEPNKCEPSCSDSWASALIAELDQFKNEKCRQTPSNSVKIDLMDDFLEMERLVALPESEKETMVQESVVTNQCMNKESSLRVEFEIMNQQMDELKEKLEKVEADKAELEIALMKSEGCIEESQLQLREAQEKLEELQREVENAYKSKQRVENHLLDMVAEAETLSVKVEFLEAEVDKERAVSCEIAMKYRNLEEELERKSAKVDILEAELDKKKDLSSEIAMKCRDLEEELERKSAKVDILESELDKKKDLSSEIAIKCRDLEEELERKSAKVDILEAELDKKKDLSSEIAMKYKDLEEELERKSAKVSILEAELDKKDMPNAIAMKCKDLEEELESKSTKVDLLEAKVAKERVVSEKIAKKYMDLEEELESKFAKVELLEAQVAKERDVSDKIAKMCKDLEEELQRKSAKVELLEAEVAKERDVLDKIAKKCKDLEEVLESKSAKVELLDAEVDNERAVSDEISMKCKDLEEKLERKSAKVDLLEEELHKERANSEEIAMKCRELEEELLRSTTSSYGEKKIKQEDLALAAGKLAECQKTIASLGNQLKSLATLEDFLIDTASIPASPSLIGQAGGELWKFHSNGTFSPKRDSISSRLADGSSCPSLNKNEETSSLSSSSSTSSPALPNHVSSERSRNGFAKFFSRTKSGIRLEI</sequence>
<reference evidence="5 7" key="1">
    <citation type="submission" date="2018-09" db="EMBL/GenBank/DDBJ databases">
        <title>A high-quality reference genome of wild soybean provides a powerful tool to mine soybean genomes.</title>
        <authorList>
            <person name="Xie M."/>
            <person name="Chung C.Y.L."/>
            <person name="Li M.-W."/>
            <person name="Wong F.-L."/>
            <person name="Chan T.-F."/>
            <person name="Lam H.-M."/>
        </authorList>
    </citation>
    <scope>NUCLEOTIDE SEQUENCE [LARGE SCALE GENOMIC DNA]</scope>
    <source>
        <strain evidence="7">cv. W05</strain>
        <tissue evidence="5">Hypocotyl of etiolated seedlings</tissue>
    </source>
</reference>
<evidence type="ECO:0000313" key="5">
    <source>
        <dbReference type="EMBL" id="RZB71377.1"/>
    </source>
</evidence>
<feature type="compositionally biased region" description="Low complexity" evidence="4">
    <location>
        <begin position="989"/>
        <end position="1000"/>
    </location>
</feature>
<dbReference type="Pfam" id="PF05911">
    <property type="entry name" value="FPP"/>
    <property type="match status" value="4"/>
</dbReference>
<feature type="compositionally biased region" description="Basic and acidic residues" evidence="4">
    <location>
        <begin position="23"/>
        <end position="33"/>
    </location>
</feature>
<evidence type="ECO:0000256" key="1">
    <source>
        <dbReference type="ARBA" id="ARBA00005921"/>
    </source>
</evidence>
<dbReference type="AlphaFoldDB" id="A0A445HCP4"/>
<dbReference type="EMBL" id="QZWG01000013">
    <property type="protein sequence ID" value="RZB71378.1"/>
    <property type="molecule type" value="Genomic_DNA"/>
</dbReference>
<name>A0A445HCP4_GLYSO</name>
<dbReference type="InterPro" id="IPR008587">
    <property type="entry name" value="FPP_plant"/>
</dbReference>
<dbReference type="Proteomes" id="UP000289340">
    <property type="component" value="Chromosome 13"/>
</dbReference>
<feature type="compositionally biased region" description="Low complexity" evidence="4">
    <location>
        <begin position="34"/>
        <end position="43"/>
    </location>
</feature>
<dbReference type="EMBL" id="QZWG01000013">
    <property type="protein sequence ID" value="RZB71377.1"/>
    <property type="molecule type" value="Genomic_DNA"/>
</dbReference>
<gene>
    <name evidence="5" type="ORF">D0Y65_036036</name>
</gene>
<evidence type="ECO:0000313" key="6">
    <source>
        <dbReference type="EMBL" id="RZB71378.1"/>
    </source>
</evidence>
<dbReference type="SUPFAM" id="SSF57997">
    <property type="entry name" value="Tropomyosin"/>
    <property type="match status" value="1"/>
</dbReference>
<feature type="region of interest" description="Disordered" evidence="4">
    <location>
        <begin position="23"/>
        <end position="79"/>
    </location>
</feature>
<feature type="region of interest" description="Disordered" evidence="4">
    <location>
        <begin position="91"/>
        <end position="120"/>
    </location>
</feature>